<comment type="caution">
    <text evidence="2">The sequence shown here is derived from an EMBL/GenBank/DDBJ whole genome shotgun (WGS) entry which is preliminary data.</text>
</comment>
<organism evidence="2 3">
    <name type="scientific">Belliella alkalica</name>
    <dbReference type="NCBI Taxonomy" id="1730871"/>
    <lineage>
        <taxon>Bacteria</taxon>
        <taxon>Pseudomonadati</taxon>
        <taxon>Bacteroidota</taxon>
        <taxon>Cytophagia</taxon>
        <taxon>Cytophagales</taxon>
        <taxon>Cyclobacteriaceae</taxon>
        <taxon>Belliella</taxon>
    </lineage>
</organism>
<keyword evidence="3" id="KW-1185">Reference proteome</keyword>
<gene>
    <name evidence="2" type="ORF">MM213_17440</name>
</gene>
<dbReference type="EMBL" id="JAKZGO010000019">
    <property type="protein sequence ID" value="MCH7415288.1"/>
    <property type="molecule type" value="Genomic_DNA"/>
</dbReference>
<accession>A0ABS9VFU4</accession>
<proteinExistence type="predicted"/>
<evidence type="ECO:0000313" key="3">
    <source>
        <dbReference type="Proteomes" id="UP001165430"/>
    </source>
</evidence>
<dbReference type="RefSeq" id="WP_241414178.1">
    <property type="nucleotide sequence ID" value="NZ_JAKZGO010000019.1"/>
</dbReference>
<dbReference type="Proteomes" id="UP001165430">
    <property type="component" value="Unassembled WGS sequence"/>
</dbReference>
<sequence>MKLSVSSLLRGGIFTLAAVFAFAFTQPTTQMGYAPIFDDEDPSRVVGWIDASTLQIGVDYVCNPETIPCLYEEEDLNSDAVSFGEFELL</sequence>
<feature type="signal peptide" evidence="1">
    <location>
        <begin position="1"/>
        <end position="23"/>
    </location>
</feature>
<keyword evidence="1" id="KW-0732">Signal</keyword>
<name>A0ABS9VFU4_9BACT</name>
<evidence type="ECO:0000256" key="1">
    <source>
        <dbReference type="SAM" id="SignalP"/>
    </source>
</evidence>
<feature type="chain" id="PRO_5047331967" evidence="1">
    <location>
        <begin position="24"/>
        <end position="89"/>
    </location>
</feature>
<reference evidence="2" key="1">
    <citation type="submission" date="2022-03" db="EMBL/GenBank/DDBJ databases">
        <title>De novo assembled genomes of Belliella spp. (Cyclobacteriaceae) strains.</title>
        <authorList>
            <person name="Szabo A."/>
            <person name="Korponai K."/>
            <person name="Felfoldi T."/>
        </authorList>
    </citation>
    <scope>NUCLEOTIDE SEQUENCE</scope>
    <source>
        <strain evidence="2">DSM 111903</strain>
    </source>
</reference>
<evidence type="ECO:0000313" key="2">
    <source>
        <dbReference type="EMBL" id="MCH7415288.1"/>
    </source>
</evidence>
<protein>
    <submittedName>
        <fullName evidence="2">Uncharacterized protein</fullName>
    </submittedName>
</protein>